<organism evidence="1 2">
    <name type="scientific">Trifolium pratense</name>
    <name type="common">Red clover</name>
    <dbReference type="NCBI Taxonomy" id="57577"/>
    <lineage>
        <taxon>Eukaryota</taxon>
        <taxon>Viridiplantae</taxon>
        <taxon>Streptophyta</taxon>
        <taxon>Embryophyta</taxon>
        <taxon>Tracheophyta</taxon>
        <taxon>Spermatophyta</taxon>
        <taxon>Magnoliopsida</taxon>
        <taxon>eudicotyledons</taxon>
        <taxon>Gunneridae</taxon>
        <taxon>Pentapetalae</taxon>
        <taxon>rosids</taxon>
        <taxon>fabids</taxon>
        <taxon>Fabales</taxon>
        <taxon>Fabaceae</taxon>
        <taxon>Papilionoideae</taxon>
        <taxon>50 kb inversion clade</taxon>
        <taxon>NPAAA clade</taxon>
        <taxon>Hologalegina</taxon>
        <taxon>IRL clade</taxon>
        <taxon>Trifolieae</taxon>
        <taxon>Trifolium</taxon>
    </lineage>
</organism>
<sequence>MMNQVVRGLNTRGSTMMQRSTMVDDVLILDSFVGNNMMSSSRSSTRRVAVNHPLMVNDRVPVSNVIPPWSMLDHTIVFDSNSIDNMGHHHHQNPNVTQVNRVNHQKFQQLFTAIDDELTTTTTTTGSSADSDSTCCICLTELCAGSSTAIRMPKHCCSHLFHRDCIREWLNVKSTCPLCRRNV</sequence>
<protein>
    <submittedName>
        <fullName evidence="1">Uncharacterized protein</fullName>
    </submittedName>
</protein>
<dbReference type="Proteomes" id="UP001177021">
    <property type="component" value="Unassembled WGS sequence"/>
</dbReference>
<reference evidence="1" key="1">
    <citation type="submission" date="2023-10" db="EMBL/GenBank/DDBJ databases">
        <authorList>
            <person name="Rodriguez Cubillos JULIANA M."/>
            <person name="De Vega J."/>
        </authorList>
    </citation>
    <scope>NUCLEOTIDE SEQUENCE</scope>
</reference>
<name>A0ACB0LIK9_TRIPR</name>
<keyword evidence="2" id="KW-1185">Reference proteome</keyword>
<comment type="caution">
    <text evidence="1">The sequence shown here is derived from an EMBL/GenBank/DDBJ whole genome shotgun (WGS) entry which is preliminary data.</text>
</comment>
<accession>A0ACB0LIK9</accession>
<gene>
    <name evidence="1" type="ORF">MILVUS5_LOCUS32640</name>
</gene>
<evidence type="ECO:0000313" key="1">
    <source>
        <dbReference type="EMBL" id="CAJ2668199.1"/>
    </source>
</evidence>
<dbReference type="EMBL" id="CASHSV030000513">
    <property type="protein sequence ID" value="CAJ2668199.1"/>
    <property type="molecule type" value="Genomic_DNA"/>
</dbReference>
<proteinExistence type="predicted"/>
<evidence type="ECO:0000313" key="2">
    <source>
        <dbReference type="Proteomes" id="UP001177021"/>
    </source>
</evidence>